<accession>A0AAW9QAL9</accession>
<dbReference type="GO" id="GO:0031177">
    <property type="term" value="F:phosphopantetheine binding"/>
    <property type="evidence" value="ECO:0007669"/>
    <property type="project" value="TreeGrafter"/>
</dbReference>
<dbReference type="PANTHER" id="PTHR45527">
    <property type="entry name" value="NONRIBOSOMAL PEPTIDE SYNTHETASE"/>
    <property type="match status" value="1"/>
</dbReference>
<dbReference type="InterPro" id="IPR000873">
    <property type="entry name" value="AMP-dep_synth/lig_dom"/>
</dbReference>
<evidence type="ECO:0000256" key="1">
    <source>
        <dbReference type="ARBA" id="ARBA00001957"/>
    </source>
</evidence>
<dbReference type="PROSITE" id="PS50075">
    <property type="entry name" value="CARRIER"/>
    <property type="match status" value="1"/>
</dbReference>
<proteinExistence type="predicted"/>
<dbReference type="FunFam" id="3.40.50.980:FF:000001">
    <property type="entry name" value="Non-ribosomal peptide synthetase"/>
    <property type="match status" value="1"/>
</dbReference>
<keyword evidence="2" id="KW-0596">Phosphopantetheine</keyword>
<dbReference type="GO" id="GO:0043041">
    <property type="term" value="P:amino acid activation for nonribosomal peptide biosynthetic process"/>
    <property type="evidence" value="ECO:0007669"/>
    <property type="project" value="TreeGrafter"/>
</dbReference>
<dbReference type="CDD" id="cd19531">
    <property type="entry name" value="LCL_NRPS-like"/>
    <property type="match status" value="1"/>
</dbReference>
<dbReference type="InterPro" id="IPR020845">
    <property type="entry name" value="AMP-binding_CS"/>
</dbReference>
<dbReference type="InterPro" id="IPR042099">
    <property type="entry name" value="ANL_N_sf"/>
</dbReference>
<dbReference type="Gene3D" id="3.40.50.12780">
    <property type="entry name" value="N-terminal domain of ligase-like"/>
    <property type="match status" value="1"/>
</dbReference>
<dbReference type="GO" id="GO:0005737">
    <property type="term" value="C:cytoplasm"/>
    <property type="evidence" value="ECO:0007669"/>
    <property type="project" value="TreeGrafter"/>
</dbReference>
<comment type="cofactor">
    <cofactor evidence="1">
        <name>pantetheine 4'-phosphate</name>
        <dbReference type="ChEBI" id="CHEBI:47942"/>
    </cofactor>
</comment>
<dbReference type="InterPro" id="IPR023213">
    <property type="entry name" value="CAT-like_dom_sf"/>
</dbReference>
<name>A0AAW9QAL9_9BURK</name>
<evidence type="ECO:0000256" key="3">
    <source>
        <dbReference type="ARBA" id="ARBA00022553"/>
    </source>
</evidence>
<protein>
    <submittedName>
        <fullName evidence="6">Amino acid adenylation domain-containing protein</fullName>
    </submittedName>
</protein>
<dbReference type="PROSITE" id="PS00012">
    <property type="entry name" value="PHOSPHOPANTETHEINE"/>
    <property type="match status" value="1"/>
</dbReference>
<sequence>MTTALQARLAALSPEQRALLERELAARGRLLPEAPADEPLPLTPAQQQLWVVQQLQPDSSAYHIAFSWTIDGALDADALGAALQALVDRHGALRATFQAGPDGLPQQRVLARVACLLLRADLRGQPTATEADALDTHLRTLARKPFDLAEAPLLRAHLLQCADDRHVLVWVLHHLVADGWSRGVLLRELSALYAAAAVGQPLRLPPLPTRYADHLLSQDQWLASPAATEQGAWWRHQLAGLAPLALPTDRPHTPEAGWHSRTVQRWLPGLTPRIAAAASACGATPFMLLLTVFKLMLYRWTGRRDLAVGVPVAGRSGPETAGLIGFFVNTLVVRSQGPEGGRVADWVDAVKRSVADAFDHAELPLARVIDAVGAPREPGRAPLVELMFQYQGAGYGAQNTAAPRLGALALAQAPIDLAHTKFDLTWHAIERDGGLLLAVEYRSALFDEERIGRFIDHFARLLDGVLADPTQPLGRVPMLSADELGRIGGWQFGPRREPASSWRSFIDRFEAQAARAPEAIAVDVPGGKADALTYRALDEAADALAAELRARGVGPESIVGVCLPRVPVLMVAMLAVWKAGGAWLALDPVLPAERLRYMVRDSGAALVLALPADIERLAAPGHSQGEQAAWLPLPLAEGRGAGAARSPQAGRKVLSPTQLAYVLYTSGSTGRPKGTLLPHGGLMHYLDWCLERYPLHEGRGAPVNSSIGFDATITGLFAPLLVGGTVTLLPEADPLAALADTMAAGHSLVKLTPAHMNALAPLMEARPAPDAASLPKAFVIGGESLTEVHVNTWRERFPGIALLNEYGPTETVVGCCVHEVQPEDRGAMPIGRPITGAAMYLLDAELNPVPAGAVGEVCIGGAGMARGYLGRPALTAERFLPDPFDGAPGATLYRTGDLAMWRADGSIAYLGRADQQLKLRGHRIEAGEVESALVRQPGIAEAVVDVLTVGTVPALVAWVRRDAASTAALDIPALRQSLAAWLPTYMVPSHVLVLDTMPLTPNGKVDRAALPVPQPAPAATAPGAARGADAAGEGGTAFATLHGIWCQVLRREAIGPDDNFFDLGGDSVAAMQIVARAHQAGLVLTPAAVFTHQTLASQALAARPAGVEAPEAPVADGEAAVLAPAQWAFFDRVDRGEIAVPAHWNQSLLLDLAPSVDPSRLRAALQALPARHAALRLRFEPADGGGWRAWHAAAADTPVPLEVVDLAPDALPHALAEAQRTLRLAEGPLLRAWLYRLADGGGHRLLLVMHHLVVDGLSWRLLLADLAQALAADAPAGDAPAPAFARWTAALQAQRGRFEREAAHWAAAAEPGTPLPRAAGAPAAARESEAAERRVVMDPDDTRRLAGAALALGRRPDTLLLAALAQTLQQWTRGSALVIDVERHGRGLDGLAIEAGGEAAAPADAAQAQAAAALARTVGWFTAQWPLRLALPAGAPQRQLDAVAEALAEVPQNGLGFGVLRQHGRVPASPAEVSFNHLGAADAGGLGPLQGLAPEPVPAQRDPAALRSHLLEVVTLQRDGRLVWLWRHDGRLAPATVDALARRTAAHLQSLLALAPA</sequence>
<dbReference type="InterPro" id="IPR036736">
    <property type="entry name" value="ACP-like_sf"/>
</dbReference>
<dbReference type="GO" id="GO:0044550">
    <property type="term" value="P:secondary metabolite biosynthetic process"/>
    <property type="evidence" value="ECO:0007669"/>
    <property type="project" value="TreeGrafter"/>
</dbReference>
<dbReference type="InterPro" id="IPR045851">
    <property type="entry name" value="AMP-bd_C_sf"/>
</dbReference>
<dbReference type="NCBIfam" id="TIGR01733">
    <property type="entry name" value="AA-adenyl-dom"/>
    <property type="match status" value="1"/>
</dbReference>
<dbReference type="Gene3D" id="3.30.300.30">
    <property type="match status" value="1"/>
</dbReference>
<dbReference type="FunFam" id="2.30.38.10:FF:000001">
    <property type="entry name" value="Non-ribosomal peptide synthetase PvdI"/>
    <property type="match status" value="1"/>
</dbReference>
<comment type="caution">
    <text evidence="6">The sequence shown here is derived from an EMBL/GenBank/DDBJ whole genome shotgun (WGS) entry which is preliminary data.</text>
</comment>
<evidence type="ECO:0000256" key="4">
    <source>
        <dbReference type="SAM" id="MobiDB-lite"/>
    </source>
</evidence>
<dbReference type="Pfam" id="PF00668">
    <property type="entry name" value="Condensation"/>
    <property type="match status" value="2"/>
</dbReference>
<dbReference type="Gene3D" id="3.30.559.30">
    <property type="entry name" value="Nonribosomal peptide synthetase, condensation domain"/>
    <property type="match status" value="2"/>
</dbReference>
<dbReference type="Gene3D" id="1.10.1200.10">
    <property type="entry name" value="ACP-like"/>
    <property type="match status" value="1"/>
</dbReference>
<dbReference type="InterPro" id="IPR006162">
    <property type="entry name" value="Ppantetheine_attach_site"/>
</dbReference>
<dbReference type="FunFam" id="1.10.1200.10:FF:000005">
    <property type="entry name" value="Nonribosomal peptide synthetase 1"/>
    <property type="match status" value="1"/>
</dbReference>
<dbReference type="SUPFAM" id="SSF47336">
    <property type="entry name" value="ACP-like"/>
    <property type="match status" value="1"/>
</dbReference>
<dbReference type="Pfam" id="PF00501">
    <property type="entry name" value="AMP-binding"/>
    <property type="match status" value="1"/>
</dbReference>
<dbReference type="RefSeq" id="WP_332292677.1">
    <property type="nucleotide sequence ID" value="NZ_JAZIBG010000053.1"/>
</dbReference>
<dbReference type="PROSITE" id="PS00455">
    <property type="entry name" value="AMP_BINDING"/>
    <property type="match status" value="1"/>
</dbReference>
<dbReference type="Pfam" id="PF13193">
    <property type="entry name" value="AMP-binding_C"/>
    <property type="match status" value="1"/>
</dbReference>
<dbReference type="InterPro" id="IPR025110">
    <property type="entry name" value="AMP-bd_C"/>
</dbReference>
<dbReference type="InterPro" id="IPR010071">
    <property type="entry name" value="AA_adenyl_dom"/>
</dbReference>
<dbReference type="SUPFAM" id="SSF52777">
    <property type="entry name" value="CoA-dependent acyltransferases"/>
    <property type="match status" value="4"/>
</dbReference>
<dbReference type="EMBL" id="JAZIBG010000053">
    <property type="protein sequence ID" value="MEF7617023.1"/>
    <property type="molecule type" value="Genomic_DNA"/>
</dbReference>
<evidence type="ECO:0000313" key="7">
    <source>
        <dbReference type="Proteomes" id="UP001336250"/>
    </source>
</evidence>
<evidence type="ECO:0000259" key="5">
    <source>
        <dbReference type="PROSITE" id="PS50075"/>
    </source>
</evidence>
<organism evidence="6 7">
    <name type="scientific">Aquincola agrisoli</name>
    <dbReference type="NCBI Taxonomy" id="3119538"/>
    <lineage>
        <taxon>Bacteria</taxon>
        <taxon>Pseudomonadati</taxon>
        <taxon>Pseudomonadota</taxon>
        <taxon>Betaproteobacteria</taxon>
        <taxon>Burkholderiales</taxon>
        <taxon>Sphaerotilaceae</taxon>
        <taxon>Aquincola</taxon>
    </lineage>
</organism>
<keyword evidence="3" id="KW-0597">Phosphoprotein</keyword>
<gene>
    <name evidence="6" type="ORF">V4F39_24130</name>
</gene>
<dbReference type="InterPro" id="IPR001242">
    <property type="entry name" value="Condensation_dom"/>
</dbReference>
<dbReference type="InterPro" id="IPR009081">
    <property type="entry name" value="PP-bd_ACP"/>
</dbReference>
<dbReference type="PANTHER" id="PTHR45527:SF1">
    <property type="entry name" value="FATTY ACID SYNTHASE"/>
    <property type="match status" value="1"/>
</dbReference>
<evidence type="ECO:0000256" key="2">
    <source>
        <dbReference type="ARBA" id="ARBA00022450"/>
    </source>
</evidence>
<keyword evidence="7" id="KW-1185">Reference proteome</keyword>
<dbReference type="Gene3D" id="3.30.559.10">
    <property type="entry name" value="Chloramphenicol acetyltransferase-like domain"/>
    <property type="match status" value="2"/>
</dbReference>
<feature type="region of interest" description="Disordered" evidence="4">
    <location>
        <begin position="1303"/>
        <end position="1334"/>
    </location>
</feature>
<feature type="domain" description="Carrier" evidence="5">
    <location>
        <begin position="1032"/>
        <end position="1106"/>
    </location>
</feature>
<evidence type="ECO:0000313" key="6">
    <source>
        <dbReference type="EMBL" id="MEF7617023.1"/>
    </source>
</evidence>
<dbReference type="CDD" id="cd05930">
    <property type="entry name" value="A_NRPS"/>
    <property type="match status" value="1"/>
</dbReference>
<dbReference type="GO" id="GO:0003824">
    <property type="term" value="F:catalytic activity"/>
    <property type="evidence" value="ECO:0007669"/>
    <property type="project" value="InterPro"/>
</dbReference>
<dbReference type="SUPFAM" id="SSF56801">
    <property type="entry name" value="Acetyl-CoA synthetase-like"/>
    <property type="match status" value="1"/>
</dbReference>
<dbReference type="Pfam" id="PF00550">
    <property type="entry name" value="PP-binding"/>
    <property type="match status" value="1"/>
</dbReference>
<reference evidence="6 7" key="1">
    <citation type="submission" date="2024-02" db="EMBL/GenBank/DDBJ databases">
        <title>Genome sequence of Aquincola sp. MAHUQ-54.</title>
        <authorList>
            <person name="Huq M.A."/>
        </authorList>
    </citation>
    <scope>NUCLEOTIDE SEQUENCE [LARGE SCALE GENOMIC DNA]</scope>
    <source>
        <strain evidence="6 7">MAHUQ-54</strain>
    </source>
</reference>
<dbReference type="Proteomes" id="UP001336250">
    <property type="component" value="Unassembled WGS sequence"/>
</dbReference>